<comment type="caution">
    <text evidence="1">The sequence shown here is derived from an EMBL/GenBank/DDBJ whole genome shotgun (WGS) entry which is preliminary data.</text>
</comment>
<name>A0A0V0T561_9BILA</name>
<accession>A0A0V0T561</accession>
<reference evidence="1 2" key="1">
    <citation type="submission" date="2015-01" db="EMBL/GenBank/DDBJ databases">
        <title>Evolution of Trichinella species and genotypes.</title>
        <authorList>
            <person name="Korhonen P.K."/>
            <person name="Edoardo P."/>
            <person name="Giuseppe L.R."/>
            <person name="Gasser R.B."/>
        </authorList>
    </citation>
    <scope>NUCLEOTIDE SEQUENCE [LARGE SCALE GENOMIC DNA]</scope>
    <source>
        <strain evidence="1">ISS417</strain>
    </source>
</reference>
<evidence type="ECO:0000313" key="1">
    <source>
        <dbReference type="EMBL" id="KRX34126.1"/>
    </source>
</evidence>
<protein>
    <submittedName>
        <fullName evidence="1">Uncharacterized protein</fullName>
    </submittedName>
</protein>
<dbReference type="Proteomes" id="UP000055048">
    <property type="component" value="Unassembled WGS sequence"/>
</dbReference>
<feature type="non-terminal residue" evidence="1">
    <location>
        <position position="49"/>
    </location>
</feature>
<dbReference type="OrthoDB" id="5921819at2759"/>
<evidence type="ECO:0000313" key="2">
    <source>
        <dbReference type="Proteomes" id="UP000055048"/>
    </source>
</evidence>
<organism evidence="1 2">
    <name type="scientific">Trichinella murrelli</name>
    <dbReference type="NCBI Taxonomy" id="144512"/>
    <lineage>
        <taxon>Eukaryota</taxon>
        <taxon>Metazoa</taxon>
        <taxon>Ecdysozoa</taxon>
        <taxon>Nematoda</taxon>
        <taxon>Enoplea</taxon>
        <taxon>Dorylaimia</taxon>
        <taxon>Trichinellida</taxon>
        <taxon>Trichinellidae</taxon>
        <taxon>Trichinella</taxon>
    </lineage>
</organism>
<proteinExistence type="predicted"/>
<sequence length="49" mass="5643">MNQFTRKRSYPSLLDSISCATSYGAPSMRIAIIYLPHHRLSLTLFIKDK</sequence>
<gene>
    <name evidence="1" type="ORF">T05_9393</name>
</gene>
<keyword evidence="2" id="KW-1185">Reference proteome</keyword>
<dbReference type="AlphaFoldDB" id="A0A0V0T561"/>
<dbReference type="EMBL" id="JYDJ01000626">
    <property type="protein sequence ID" value="KRX34126.1"/>
    <property type="molecule type" value="Genomic_DNA"/>
</dbReference>